<evidence type="ECO:0000259" key="1">
    <source>
        <dbReference type="Pfam" id="PF07883"/>
    </source>
</evidence>
<dbReference type="RefSeq" id="WP_245218510.1">
    <property type="nucleotide sequence ID" value="NZ_JAGGJP010000002.1"/>
</dbReference>
<proteinExistence type="predicted"/>
<dbReference type="InterPro" id="IPR014710">
    <property type="entry name" value="RmlC-like_jellyroll"/>
</dbReference>
<dbReference type="EMBL" id="JBHSNA010000002">
    <property type="protein sequence ID" value="MFC5565395.1"/>
    <property type="molecule type" value="Genomic_DNA"/>
</dbReference>
<dbReference type="InterPro" id="IPR011051">
    <property type="entry name" value="RmlC_Cupin_sf"/>
</dbReference>
<feature type="domain" description="Cupin type-2" evidence="1">
    <location>
        <begin position="79"/>
        <end position="131"/>
    </location>
</feature>
<dbReference type="PANTHER" id="PTHR36440:SF1">
    <property type="entry name" value="PUTATIVE (AFU_ORTHOLOGUE AFUA_8G07350)-RELATED"/>
    <property type="match status" value="1"/>
</dbReference>
<dbReference type="Gene3D" id="2.60.120.10">
    <property type="entry name" value="Jelly Rolls"/>
    <property type="match status" value="1"/>
</dbReference>
<reference evidence="3" key="1">
    <citation type="journal article" date="2019" name="Int. J. Syst. Evol. Microbiol.">
        <title>The Global Catalogue of Microorganisms (GCM) 10K type strain sequencing project: providing services to taxonomists for standard genome sequencing and annotation.</title>
        <authorList>
            <consortium name="The Broad Institute Genomics Platform"/>
            <consortium name="The Broad Institute Genome Sequencing Center for Infectious Disease"/>
            <person name="Wu L."/>
            <person name="Ma J."/>
        </authorList>
    </citation>
    <scope>NUCLEOTIDE SEQUENCE [LARGE SCALE GENOMIC DNA]</scope>
    <source>
        <strain evidence="3">KACC 11588</strain>
    </source>
</reference>
<accession>A0ABW0S8Z5</accession>
<dbReference type="PANTHER" id="PTHR36440">
    <property type="entry name" value="PUTATIVE (AFU_ORTHOLOGUE AFUA_8G07350)-RELATED"/>
    <property type="match status" value="1"/>
</dbReference>
<dbReference type="InterPro" id="IPR013096">
    <property type="entry name" value="Cupin_2"/>
</dbReference>
<comment type="caution">
    <text evidence="2">The sequence shown here is derived from an EMBL/GenBank/DDBJ whole genome shotgun (WGS) entry which is preliminary data.</text>
</comment>
<organism evidence="2 3">
    <name type="scientific">Rubellimicrobium aerolatum</name>
    <dbReference type="NCBI Taxonomy" id="490979"/>
    <lineage>
        <taxon>Bacteria</taxon>
        <taxon>Pseudomonadati</taxon>
        <taxon>Pseudomonadota</taxon>
        <taxon>Alphaproteobacteria</taxon>
        <taxon>Rhodobacterales</taxon>
        <taxon>Roseobacteraceae</taxon>
        <taxon>Rubellimicrobium</taxon>
    </lineage>
</organism>
<dbReference type="Pfam" id="PF07883">
    <property type="entry name" value="Cupin_2"/>
    <property type="match status" value="1"/>
</dbReference>
<sequence length="180" mass="19153">MNAFSRRRPMAADPGRTDLGARMARDLLGRCAMPVSAPAPDGAAPLHDWNGTTYRAILPAAATGGALSIVDSTSPARSGPPRHVHAREDECFVILTGEVEFWVAGRTFRKGPGEAAFIPRGTEHTFRALTASRHLLILTPGGFEGFFAEMAQRACRLPEDMAAVIESAGRHGATFTGSPL</sequence>
<protein>
    <submittedName>
        <fullName evidence="2">Cupin domain-containing protein</fullName>
    </submittedName>
</protein>
<keyword evidence="3" id="KW-1185">Reference proteome</keyword>
<dbReference type="SUPFAM" id="SSF51182">
    <property type="entry name" value="RmlC-like cupins"/>
    <property type="match status" value="1"/>
</dbReference>
<evidence type="ECO:0000313" key="2">
    <source>
        <dbReference type="EMBL" id="MFC5565395.1"/>
    </source>
</evidence>
<gene>
    <name evidence="2" type="ORF">ACFPOC_03075</name>
</gene>
<dbReference type="InterPro" id="IPR053146">
    <property type="entry name" value="QDO-like"/>
</dbReference>
<name>A0ABW0S8Z5_9RHOB</name>
<dbReference type="Proteomes" id="UP001596056">
    <property type="component" value="Unassembled WGS sequence"/>
</dbReference>
<evidence type="ECO:0000313" key="3">
    <source>
        <dbReference type="Proteomes" id="UP001596056"/>
    </source>
</evidence>